<reference evidence="3 4" key="1">
    <citation type="submission" date="2019-09" db="EMBL/GenBank/DDBJ databases">
        <title>The hologenome of the rock-dwelling lichen Lasallia pustulata.</title>
        <authorList>
            <person name="Greshake Tzovaras B."/>
            <person name="Segers F."/>
            <person name="Bicker A."/>
            <person name="Dal Grande F."/>
            <person name="Otte J."/>
            <person name="Hankeln T."/>
            <person name="Schmitt I."/>
            <person name="Ebersberger I."/>
        </authorList>
    </citation>
    <scope>NUCLEOTIDE SEQUENCE [LARGE SCALE GENOMIC DNA]</scope>
    <source>
        <strain evidence="3">A1-1</strain>
    </source>
</reference>
<feature type="region of interest" description="Disordered" evidence="1">
    <location>
        <begin position="226"/>
        <end position="252"/>
    </location>
</feature>
<dbReference type="EMBL" id="VXIT01000002">
    <property type="protein sequence ID" value="KAA6414547.1"/>
    <property type="molecule type" value="Genomic_DNA"/>
</dbReference>
<feature type="region of interest" description="Disordered" evidence="1">
    <location>
        <begin position="273"/>
        <end position="294"/>
    </location>
</feature>
<evidence type="ECO:0000256" key="1">
    <source>
        <dbReference type="SAM" id="MobiDB-lite"/>
    </source>
</evidence>
<feature type="domain" description="Sfi1 spindle body" evidence="2">
    <location>
        <begin position="367"/>
        <end position="935"/>
    </location>
</feature>
<organism evidence="3 4">
    <name type="scientific">Lasallia pustulata</name>
    <dbReference type="NCBI Taxonomy" id="136370"/>
    <lineage>
        <taxon>Eukaryota</taxon>
        <taxon>Fungi</taxon>
        <taxon>Dikarya</taxon>
        <taxon>Ascomycota</taxon>
        <taxon>Pezizomycotina</taxon>
        <taxon>Lecanoromycetes</taxon>
        <taxon>OSLEUM clade</taxon>
        <taxon>Umbilicariomycetidae</taxon>
        <taxon>Umbilicariales</taxon>
        <taxon>Umbilicariaceae</taxon>
        <taxon>Lasallia</taxon>
    </lineage>
</organism>
<accession>A0A5M8PYK9</accession>
<feature type="region of interest" description="Disordered" evidence="1">
    <location>
        <begin position="123"/>
        <end position="214"/>
    </location>
</feature>
<sequence>MPPSSPPSEHNTSAEDTPPLSDQDVAILHQIVTSAQQSTDVEKTPFRAIFAAYDGILAQHGLDPDHDQVYLRFLFRLGDKSLSGRTLYEKFEFLLDELGIQVEVDADDDGLQEITRNLDLDGQSESMARIQPTLLDTSRGRSRRASFGPIDDAGDESTRVSRRRHESRNSMSRLPIGQTTEREGRPSQRGTTRATERPQSLLRGPRPDSVYRSGLNAHDFASNLRHYRRRNISRSSNGDLGPQPRKVSPENCANGHSLAAVLARPESLSISDRSVDDYSAAEASEDKKPLSQTPREALYHHSDTQLLRDADTFHHYHVRSIARDAVLKWRVAAVHLRSHHRNMEERAAAYDVGILVRQGFEQWRVMLHAKRQKEETERFFNHMERRAGKARDLYLLTKAFTHWANCAADEVQRTSVARRHILRTKYFNAWRDITAVNDLKVRRQRLVKFYGLWRKRFVHMLADDSMAISIYRGNLGETAYWRWFWSFCERRAPEWRAGRLKKKYFAQWALNTQRNSDREERVTASRSETMVRTILSQWLEQTRTVFSYQNQAMLFRLQIILANSVAAWRLKTYHVPLERQMSTFVDWRIARSVFATLIARLRAERLAASVNRLRTMRNVWTNWNDRLRWQTLAHRIDDRVVLQTLYKWVLAERLGLLRRLYERHLKQRTLMTVVNRLALSRDQWHNSNRIIEHAQMKSRLRSAMTRWKQRLQQQRQRQQLAFEFHAPRVAQGILNSWAIKSRHLHDMRRWAGDADFYLLTTKSIKAWKAAVVEARRQKRRIAYAQIRRRVKMSLARNIFRKWCSQATHVLDLQKMALHKDSLRLLALENSLFDHWKSRLFATLDGHYQADRFDETNLVHQHLRTWTGQLRHYRDMEKKAYVYAEMHVSIIAFGSLRKLSLRVFKLRRREETANSFKQWNHKRRVRNVFRHWQTKAAERTGQANMTAVSPLEAGRLSPDGGTGNDVTGRAEDWTAFDEGLDIGDWIPDLEARSSTTPLPGYLSTPSKRAARARALVRGSTTPATPKGTPLERRLRSQPASASHPPRRSGFGRSIFGALPGAIGDISEETPRTPVVPKTGGNKSSS</sequence>
<dbReference type="Proteomes" id="UP000324767">
    <property type="component" value="Unassembled WGS sequence"/>
</dbReference>
<dbReference type="Pfam" id="PF08457">
    <property type="entry name" value="Sfi1"/>
    <property type="match status" value="1"/>
</dbReference>
<evidence type="ECO:0000313" key="3">
    <source>
        <dbReference type="EMBL" id="KAA6414547.1"/>
    </source>
</evidence>
<dbReference type="AlphaFoldDB" id="A0A5M8PYK9"/>
<evidence type="ECO:0000313" key="4">
    <source>
        <dbReference type="Proteomes" id="UP000324767"/>
    </source>
</evidence>
<protein>
    <recommendedName>
        <fullName evidence="2">Sfi1 spindle body domain-containing protein</fullName>
    </recommendedName>
</protein>
<name>A0A5M8PYK9_9LECA</name>
<dbReference type="OrthoDB" id="5215300at2759"/>
<evidence type="ECO:0000259" key="2">
    <source>
        <dbReference type="Pfam" id="PF08457"/>
    </source>
</evidence>
<feature type="region of interest" description="Disordered" evidence="1">
    <location>
        <begin position="1"/>
        <end position="21"/>
    </location>
</feature>
<dbReference type="InterPro" id="IPR013665">
    <property type="entry name" value="Sfi1_dom"/>
</dbReference>
<comment type="caution">
    <text evidence="3">The sequence shown here is derived from an EMBL/GenBank/DDBJ whole genome shotgun (WGS) entry which is preliminary data.</text>
</comment>
<gene>
    <name evidence="3" type="ORF">FRX48_01296</name>
</gene>
<proteinExistence type="predicted"/>
<feature type="region of interest" description="Disordered" evidence="1">
    <location>
        <begin position="990"/>
        <end position="1084"/>
    </location>
</feature>